<dbReference type="SUPFAM" id="SSF53474">
    <property type="entry name" value="alpha/beta-Hydrolases"/>
    <property type="match status" value="1"/>
</dbReference>
<proteinExistence type="predicted"/>
<dbReference type="InterPro" id="IPR000073">
    <property type="entry name" value="AB_hydrolase_1"/>
</dbReference>
<feature type="chain" id="PRO_5046270408" evidence="1">
    <location>
        <begin position="31"/>
        <end position="369"/>
    </location>
</feature>
<evidence type="ECO:0000259" key="2">
    <source>
        <dbReference type="Pfam" id="PF00561"/>
    </source>
</evidence>
<gene>
    <name evidence="3" type="ORF">NM961_04075</name>
</gene>
<dbReference type="RefSeq" id="WP_255911546.1">
    <property type="nucleotide sequence ID" value="NZ_JANFQO010000003.1"/>
</dbReference>
<name>A0ABT1QMW6_9GAMM</name>
<comment type="caution">
    <text evidence="3">The sequence shown here is derived from an EMBL/GenBank/DDBJ whole genome shotgun (WGS) entry which is preliminary data.</text>
</comment>
<evidence type="ECO:0000313" key="4">
    <source>
        <dbReference type="Proteomes" id="UP001165498"/>
    </source>
</evidence>
<feature type="signal peptide" evidence="1">
    <location>
        <begin position="1"/>
        <end position="30"/>
    </location>
</feature>
<sequence length="369" mass="40259">MSTARERQRQVPRCAALALAALLGATAAAAKTELVPVAQVEQEYVKPHQLVDVGGGRRINLFCLGEGSPTVVFDSGLSDWSSTWALIQPTVARSTRACSYDRPGMGYSDPSPLPRTPQAAVEDLHALLERGGIGGPVVLVGHSLGGFYIKLYARTYPQQVAGLVLVDPAEERLWQRVTPGLARRFGAKPVRAAAREDETDMAAAIAHFQDCAQTTRAGGLDEEKYRRCTDPVRRPLGEVILKERRALQQTVAYQETQASEIANSMYAVNPAADAGYRRLFGGRHPLEDLPLVVLTHGFYDLADPLGEVHYLSWRRANEMTAALSRRGRHEMVANAHHNIQIDRPDAVVDAVAGLLDVVRGQDTAEQAKK</sequence>
<dbReference type="InterPro" id="IPR050266">
    <property type="entry name" value="AB_hydrolase_sf"/>
</dbReference>
<dbReference type="Proteomes" id="UP001165498">
    <property type="component" value="Unassembled WGS sequence"/>
</dbReference>
<dbReference type="PRINTS" id="PR00111">
    <property type="entry name" value="ABHYDROLASE"/>
</dbReference>
<feature type="domain" description="AB hydrolase-1" evidence="2">
    <location>
        <begin position="69"/>
        <end position="343"/>
    </location>
</feature>
<organism evidence="3 4">
    <name type="scientific">Tahibacter harae</name>
    <dbReference type="NCBI Taxonomy" id="2963937"/>
    <lineage>
        <taxon>Bacteria</taxon>
        <taxon>Pseudomonadati</taxon>
        <taxon>Pseudomonadota</taxon>
        <taxon>Gammaproteobacteria</taxon>
        <taxon>Lysobacterales</taxon>
        <taxon>Rhodanobacteraceae</taxon>
        <taxon>Tahibacter</taxon>
    </lineage>
</organism>
<reference evidence="3" key="1">
    <citation type="submission" date="2022-07" db="EMBL/GenBank/DDBJ databases">
        <title>Tahibacter sp., a new gammaproteobacterium isolated from the silt sample collected at pig farm.</title>
        <authorList>
            <person name="Chen H."/>
        </authorList>
    </citation>
    <scope>NUCLEOTIDE SEQUENCE</scope>
    <source>
        <strain evidence="3">P2K</strain>
    </source>
</reference>
<dbReference type="Pfam" id="PF00561">
    <property type="entry name" value="Abhydrolase_1"/>
    <property type="match status" value="1"/>
</dbReference>
<keyword evidence="3" id="KW-0378">Hydrolase</keyword>
<dbReference type="Gene3D" id="3.40.50.1820">
    <property type="entry name" value="alpha/beta hydrolase"/>
    <property type="match status" value="1"/>
</dbReference>
<evidence type="ECO:0000313" key="3">
    <source>
        <dbReference type="EMBL" id="MCQ4163881.1"/>
    </source>
</evidence>
<dbReference type="GO" id="GO:0016787">
    <property type="term" value="F:hydrolase activity"/>
    <property type="evidence" value="ECO:0007669"/>
    <property type="project" value="UniProtKB-KW"/>
</dbReference>
<accession>A0ABT1QMW6</accession>
<evidence type="ECO:0000256" key="1">
    <source>
        <dbReference type="SAM" id="SignalP"/>
    </source>
</evidence>
<keyword evidence="4" id="KW-1185">Reference proteome</keyword>
<keyword evidence="1" id="KW-0732">Signal</keyword>
<protein>
    <submittedName>
        <fullName evidence="3">Alpha/beta hydrolase</fullName>
    </submittedName>
</protein>
<dbReference type="PANTHER" id="PTHR43798:SF33">
    <property type="entry name" value="HYDROLASE, PUTATIVE (AFU_ORTHOLOGUE AFUA_2G14860)-RELATED"/>
    <property type="match status" value="1"/>
</dbReference>
<dbReference type="EMBL" id="JANFQO010000003">
    <property type="protein sequence ID" value="MCQ4163881.1"/>
    <property type="molecule type" value="Genomic_DNA"/>
</dbReference>
<dbReference type="InterPro" id="IPR029058">
    <property type="entry name" value="AB_hydrolase_fold"/>
</dbReference>
<dbReference type="PANTHER" id="PTHR43798">
    <property type="entry name" value="MONOACYLGLYCEROL LIPASE"/>
    <property type="match status" value="1"/>
</dbReference>